<dbReference type="Gene3D" id="3.30.420.10">
    <property type="entry name" value="Ribonuclease H-like superfamily/Ribonuclease H"/>
    <property type="match status" value="1"/>
</dbReference>
<evidence type="ECO:0000256" key="6">
    <source>
        <dbReference type="ARBA" id="ARBA00022763"/>
    </source>
</evidence>
<dbReference type="STRING" id="1183438.GKIL_1863"/>
<keyword evidence="3 13" id="KW-0540">Nuclease</keyword>
<dbReference type="GO" id="GO:0003677">
    <property type="term" value="F:DNA binding"/>
    <property type="evidence" value="ECO:0007669"/>
    <property type="project" value="UniProtKB-KW"/>
</dbReference>
<keyword evidence="6 13" id="KW-0227">DNA damage</keyword>
<dbReference type="eggNOG" id="COG0817">
    <property type="taxonomic scope" value="Bacteria"/>
</dbReference>
<comment type="similarity">
    <text evidence="1 13">Belongs to the RuvC family.</text>
</comment>
<dbReference type="AlphaFoldDB" id="U5QKF7"/>
<evidence type="ECO:0000256" key="5">
    <source>
        <dbReference type="ARBA" id="ARBA00022759"/>
    </source>
</evidence>
<dbReference type="PROSITE" id="PS01321">
    <property type="entry name" value="RUVC"/>
    <property type="match status" value="1"/>
</dbReference>
<comment type="cofactor">
    <cofactor evidence="13">
        <name>Mg(2+)</name>
        <dbReference type="ChEBI" id="CHEBI:18420"/>
    </cofactor>
    <text evidence="13">Binds 2 Mg(2+) ion per subunit.</text>
</comment>
<dbReference type="InterPro" id="IPR002176">
    <property type="entry name" value="X-over_junc_endoDNase_RuvC"/>
</dbReference>
<comment type="subcellular location">
    <subcellularLocation>
        <location evidence="13">Cytoplasm</location>
    </subcellularLocation>
</comment>
<dbReference type="HOGENOM" id="CLU_091257_3_1_3"/>
<dbReference type="SUPFAM" id="SSF53098">
    <property type="entry name" value="Ribonuclease H-like"/>
    <property type="match status" value="1"/>
</dbReference>
<proteinExistence type="inferred from homology"/>
<dbReference type="OrthoDB" id="9805499at2"/>
<dbReference type="KEGG" id="glj:GKIL_1863"/>
<dbReference type="HAMAP" id="MF_00034">
    <property type="entry name" value="RuvC"/>
    <property type="match status" value="1"/>
</dbReference>
<dbReference type="PANTHER" id="PTHR30194:SF3">
    <property type="entry name" value="CROSSOVER JUNCTION ENDODEOXYRIBONUCLEASE RUVC"/>
    <property type="match status" value="1"/>
</dbReference>
<feature type="active site" evidence="13">
    <location>
        <position position="7"/>
    </location>
</feature>
<evidence type="ECO:0000313" key="14">
    <source>
        <dbReference type="EMBL" id="AGY58109.1"/>
    </source>
</evidence>
<organism evidence="14 15">
    <name type="scientific">Gloeobacter kilaueensis (strain ATCC BAA-2537 / CCAP 1431/1 / ULC 316 / JS1)</name>
    <dbReference type="NCBI Taxonomy" id="1183438"/>
    <lineage>
        <taxon>Bacteria</taxon>
        <taxon>Bacillati</taxon>
        <taxon>Cyanobacteriota</taxon>
        <taxon>Cyanophyceae</taxon>
        <taxon>Gloeobacterales</taxon>
        <taxon>Gloeobacteraceae</taxon>
        <taxon>Gloeobacter</taxon>
    </lineage>
</organism>
<keyword evidence="11 13" id="KW-0234">DNA repair</keyword>
<evidence type="ECO:0000256" key="7">
    <source>
        <dbReference type="ARBA" id="ARBA00022801"/>
    </source>
</evidence>
<dbReference type="Proteomes" id="UP000017396">
    <property type="component" value="Chromosome"/>
</dbReference>
<keyword evidence="4 13" id="KW-0479">Metal-binding</keyword>
<dbReference type="InterPro" id="IPR036397">
    <property type="entry name" value="RNaseH_sf"/>
</dbReference>
<keyword evidence="10 13" id="KW-0233">DNA recombination</keyword>
<keyword evidence="15" id="KW-1185">Reference proteome</keyword>
<evidence type="ECO:0000313" key="15">
    <source>
        <dbReference type="Proteomes" id="UP000017396"/>
    </source>
</evidence>
<comment type="catalytic activity">
    <reaction evidence="12 13">
        <text>Endonucleolytic cleavage at a junction such as a reciprocal single-stranded crossover between two homologous DNA duplexes (Holliday junction).</text>
        <dbReference type="EC" id="3.1.21.10"/>
    </reaction>
</comment>
<evidence type="ECO:0000256" key="2">
    <source>
        <dbReference type="ARBA" id="ARBA00022490"/>
    </source>
</evidence>
<keyword evidence="8 13" id="KW-0460">Magnesium</keyword>
<dbReference type="InterPro" id="IPR012337">
    <property type="entry name" value="RNaseH-like_sf"/>
</dbReference>
<dbReference type="PANTHER" id="PTHR30194">
    <property type="entry name" value="CROSSOVER JUNCTION ENDODEOXYRIBONUCLEASE RUVC"/>
    <property type="match status" value="1"/>
</dbReference>
<protein>
    <recommendedName>
        <fullName evidence="13">Crossover junction endodeoxyribonuclease RuvC</fullName>
        <ecNumber evidence="13">3.1.21.10</ecNumber>
    </recommendedName>
    <alternativeName>
        <fullName evidence="13">Holliday junction nuclease RuvC</fullName>
    </alternativeName>
    <alternativeName>
        <fullName evidence="13">Holliday junction resolvase RuvC</fullName>
    </alternativeName>
</protein>
<evidence type="ECO:0000256" key="9">
    <source>
        <dbReference type="ARBA" id="ARBA00023125"/>
    </source>
</evidence>
<comment type="function">
    <text evidence="13">The RuvA-RuvB-RuvC complex processes Holliday junction (HJ) DNA during genetic recombination and DNA repair. Endonuclease that resolves HJ intermediates. Cleaves cruciform DNA by making single-stranded nicks across the HJ at symmetrical positions within the homologous arms, yielding a 5'-phosphate and a 3'-hydroxyl group; requires a central core of homology in the junction. The consensus cleavage sequence is 5'-(A/T)TT(C/G)-3'. Cleavage occurs on the 3'-side of the TT dinucleotide at the point of strand exchange. HJ branch migration catalyzed by RuvA-RuvB allows RuvC to scan DNA until it finds its consensus sequence, where it cleaves and resolves the cruciform DNA.</text>
</comment>
<keyword evidence="9 13" id="KW-0238">DNA-binding</keyword>
<dbReference type="EMBL" id="CP003587">
    <property type="protein sequence ID" value="AGY58109.1"/>
    <property type="molecule type" value="Genomic_DNA"/>
</dbReference>
<dbReference type="EC" id="3.1.21.10" evidence="13"/>
<evidence type="ECO:0000256" key="4">
    <source>
        <dbReference type="ARBA" id="ARBA00022723"/>
    </source>
</evidence>
<dbReference type="PRINTS" id="PR00696">
    <property type="entry name" value="RSOLVASERUVC"/>
</dbReference>
<comment type="subunit">
    <text evidence="13">Homodimer which binds Holliday junction (HJ) DNA. The HJ becomes 2-fold symmetrical on binding to RuvC with unstacked arms; it has a different conformation from HJ DNA in complex with RuvA. In the full resolvosome a probable DNA-RuvA(4)-RuvB(12)-RuvC(2) complex forms which resolves the HJ.</text>
</comment>
<feature type="binding site" evidence="13">
    <location>
        <position position="140"/>
    </location>
    <ligand>
        <name>Mg(2+)</name>
        <dbReference type="ChEBI" id="CHEBI:18420"/>
        <label>1</label>
    </ligand>
</feature>
<feature type="active site" evidence="13">
    <location>
        <position position="68"/>
    </location>
</feature>
<dbReference type="Pfam" id="PF02075">
    <property type="entry name" value="RuvC"/>
    <property type="match status" value="1"/>
</dbReference>
<dbReference type="FunFam" id="3.30.420.10:FF:000002">
    <property type="entry name" value="Crossover junction endodeoxyribonuclease RuvC"/>
    <property type="match status" value="1"/>
</dbReference>
<evidence type="ECO:0000256" key="13">
    <source>
        <dbReference type="HAMAP-Rule" id="MF_00034"/>
    </source>
</evidence>
<keyword evidence="2 13" id="KW-0963">Cytoplasm</keyword>
<feature type="binding site" evidence="13">
    <location>
        <position position="68"/>
    </location>
    <ligand>
        <name>Mg(2+)</name>
        <dbReference type="ChEBI" id="CHEBI:18420"/>
        <label>2</label>
    </ligand>
</feature>
<dbReference type="NCBIfam" id="NF000711">
    <property type="entry name" value="PRK00039.2-1"/>
    <property type="match status" value="1"/>
</dbReference>
<feature type="binding site" evidence="13">
    <location>
        <position position="7"/>
    </location>
    <ligand>
        <name>Mg(2+)</name>
        <dbReference type="ChEBI" id="CHEBI:18420"/>
        <label>1</label>
    </ligand>
</feature>
<dbReference type="InterPro" id="IPR020563">
    <property type="entry name" value="X-over_junc_endoDNase_Mg_BS"/>
</dbReference>
<dbReference type="GO" id="GO:0008821">
    <property type="term" value="F:crossover junction DNA endonuclease activity"/>
    <property type="evidence" value="ECO:0007669"/>
    <property type="project" value="UniProtKB-UniRule"/>
</dbReference>
<name>U5QKF7_GLOK1</name>
<evidence type="ECO:0000256" key="3">
    <source>
        <dbReference type="ARBA" id="ARBA00022722"/>
    </source>
</evidence>
<evidence type="ECO:0000256" key="10">
    <source>
        <dbReference type="ARBA" id="ARBA00023172"/>
    </source>
</evidence>
<evidence type="ECO:0000256" key="12">
    <source>
        <dbReference type="ARBA" id="ARBA00029354"/>
    </source>
</evidence>
<reference evidence="14 15" key="1">
    <citation type="journal article" date="2013" name="PLoS ONE">
        <title>Cultivation and Complete Genome Sequencing of Gloeobacter kilaueensis sp. nov., from a Lava Cave in Kilauea Caldera, Hawai'i.</title>
        <authorList>
            <person name="Saw J.H."/>
            <person name="Schatz M."/>
            <person name="Brown M.V."/>
            <person name="Kunkel D.D."/>
            <person name="Foster J.S."/>
            <person name="Shick H."/>
            <person name="Christensen S."/>
            <person name="Hou S."/>
            <person name="Wan X."/>
            <person name="Donachie S.P."/>
        </authorList>
    </citation>
    <scope>NUCLEOTIDE SEQUENCE [LARGE SCALE GENOMIC DNA]</scope>
    <source>
        <strain evidence="15">JS</strain>
    </source>
</reference>
<feature type="active site" evidence="13">
    <location>
        <position position="140"/>
    </location>
</feature>
<dbReference type="GO" id="GO:0006310">
    <property type="term" value="P:DNA recombination"/>
    <property type="evidence" value="ECO:0007669"/>
    <property type="project" value="UniProtKB-UniRule"/>
</dbReference>
<evidence type="ECO:0000256" key="1">
    <source>
        <dbReference type="ARBA" id="ARBA00009518"/>
    </source>
</evidence>
<keyword evidence="7 13" id="KW-0378">Hydrolase</keyword>
<accession>U5QKF7</accession>
<dbReference type="GO" id="GO:0005737">
    <property type="term" value="C:cytoplasm"/>
    <property type="evidence" value="ECO:0007669"/>
    <property type="project" value="UniProtKB-SubCell"/>
</dbReference>
<dbReference type="GO" id="GO:0006281">
    <property type="term" value="P:DNA repair"/>
    <property type="evidence" value="ECO:0007669"/>
    <property type="project" value="UniProtKB-UniRule"/>
</dbReference>
<dbReference type="CDD" id="cd16962">
    <property type="entry name" value="RuvC"/>
    <property type="match status" value="1"/>
</dbReference>
<evidence type="ECO:0000256" key="11">
    <source>
        <dbReference type="ARBA" id="ARBA00023204"/>
    </source>
</evidence>
<dbReference type="GO" id="GO:0048476">
    <property type="term" value="C:Holliday junction resolvase complex"/>
    <property type="evidence" value="ECO:0007669"/>
    <property type="project" value="UniProtKB-UniRule"/>
</dbReference>
<gene>
    <name evidence="13 14" type="primary">ruvC</name>
    <name evidence="14" type="ORF">GKIL_1863</name>
</gene>
<evidence type="ECO:0000256" key="8">
    <source>
        <dbReference type="ARBA" id="ARBA00022842"/>
    </source>
</evidence>
<dbReference type="GO" id="GO:0000287">
    <property type="term" value="F:magnesium ion binding"/>
    <property type="evidence" value="ECO:0007669"/>
    <property type="project" value="UniProtKB-UniRule"/>
</dbReference>
<sequence>MRILGLDPGLATVGYGVLDCTEGALPVVRDYGIVSTSPKSSFPVRLAAIYEDIGSLFVTYRPELVAIEKLFFYRMGNTISVAQARGVVLLCAAQHAVHYVEFSPPQVKLALTGDGRADKQAMQLAVQRELELATLPRPDDAADALALALTSWFQRFATSGSAAAMPFSSNRRAITSATTRSGVEAPAVTPTVTGP</sequence>
<keyword evidence="5 13" id="KW-0255">Endonuclease</keyword>